<dbReference type="GO" id="GO:0005737">
    <property type="term" value="C:cytoplasm"/>
    <property type="evidence" value="ECO:0007669"/>
    <property type="project" value="TreeGrafter"/>
</dbReference>
<gene>
    <name evidence="6" type="ORF">BV898_19584</name>
</gene>
<dbReference type="GO" id="GO:0005524">
    <property type="term" value="F:ATP binding"/>
    <property type="evidence" value="ECO:0007669"/>
    <property type="project" value="UniProtKB-UniRule"/>
</dbReference>
<keyword evidence="1 3" id="KW-0547">Nucleotide-binding</keyword>
<dbReference type="Gene3D" id="1.10.510.10">
    <property type="entry name" value="Transferase(Phosphotransferase) domain 1"/>
    <property type="match status" value="1"/>
</dbReference>
<sequence>MASLKPVLLYTPTRGSAEITLSFSSKKRIGHGSYGTVYSVGLDEGGAEPFAKRGAILALKVLHHDTIREEIRSILMGLNHTSVVNYIAIGKLPFGTDGLESAHPQTAVLMEFYSGGTLQDYSLTKQLDKDEVLKFLHQIVSAVKYLHQLEPPVFHGDIKGENIFLTSDHSTCKLGDMENFRLLIKGRTDTGGLKVKAGTLLHMSPEMMSYSFGDKDEDEVVLTDDSAVIISINDIDADISSLEVLPQKRGMTDTFGRDLPEVFGKF</sequence>
<dbReference type="GO" id="GO:0010506">
    <property type="term" value="P:regulation of autophagy"/>
    <property type="evidence" value="ECO:0007669"/>
    <property type="project" value="InterPro"/>
</dbReference>
<dbReference type="OrthoDB" id="3248549at2759"/>
<dbReference type="PANTHER" id="PTHR24348">
    <property type="entry name" value="SERINE/THREONINE-PROTEIN KINASE UNC-51-RELATED"/>
    <property type="match status" value="1"/>
</dbReference>
<dbReference type="GO" id="GO:0004674">
    <property type="term" value="F:protein serine/threonine kinase activity"/>
    <property type="evidence" value="ECO:0007669"/>
    <property type="project" value="UniProtKB-KW"/>
</dbReference>
<evidence type="ECO:0000259" key="5">
    <source>
        <dbReference type="PROSITE" id="PS50011"/>
    </source>
</evidence>
<evidence type="ECO:0000256" key="2">
    <source>
        <dbReference type="ARBA" id="ARBA00022840"/>
    </source>
</evidence>
<protein>
    <recommendedName>
        <fullName evidence="5">Protein kinase domain-containing protein</fullName>
    </recommendedName>
</protein>
<organism evidence="6 7">
    <name type="scientific">Hypsibius exemplaris</name>
    <name type="common">Freshwater tardigrade</name>
    <dbReference type="NCBI Taxonomy" id="2072580"/>
    <lineage>
        <taxon>Eukaryota</taxon>
        <taxon>Metazoa</taxon>
        <taxon>Ecdysozoa</taxon>
        <taxon>Tardigrada</taxon>
        <taxon>Eutardigrada</taxon>
        <taxon>Parachela</taxon>
        <taxon>Hypsibioidea</taxon>
        <taxon>Hypsibiidae</taxon>
        <taxon>Hypsibius</taxon>
    </lineage>
</organism>
<name>A0A9X6NR02_HYPEX</name>
<keyword evidence="7" id="KW-1185">Reference proteome</keyword>
<reference evidence="7" key="1">
    <citation type="submission" date="2017-01" db="EMBL/GenBank/DDBJ databases">
        <title>Comparative genomics of anhydrobiosis in the tardigrade Hypsibius dujardini.</title>
        <authorList>
            <person name="Yoshida Y."/>
            <person name="Koutsovoulos G."/>
            <person name="Laetsch D."/>
            <person name="Stevens L."/>
            <person name="Kumar S."/>
            <person name="Horikawa D."/>
            <person name="Ishino K."/>
            <person name="Komine S."/>
            <person name="Tomita M."/>
            <person name="Blaxter M."/>
            <person name="Arakawa K."/>
        </authorList>
    </citation>
    <scope>NUCLEOTIDE SEQUENCE [LARGE SCALE GENOMIC DNA]</scope>
    <source>
        <strain evidence="7">Z151</strain>
    </source>
</reference>
<keyword evidence="2 3" id="KW-0067">ATP-binding</keyword>
<dbReference type="CDD" id="cd00180">
    <property type="entry name" value="PKc"/>
    <property type="match status" value="1"/>
</dbReference>
<keyword evidence="4" id="KW-0418">Kinase</keyword>
<proteinExistence type="inferred from homology"/>
<dbReference type="EMBL" id="MTYJ01000576">
    <property type="protein sequence ID" value="OWA55196.1"/>
    <property type="molecule type" value="Genomic_DNA"/>
</dbReference>
<dbReference type="InterPro" id="IPR045269">
    <property type="entry name" value="Atg1-like"/>
</dbReference>
<dbReference type="SMART" id="SM00220">
    <property type="entry name" value="S_TKc"/>
    <property type="match status" value="1"/>
</dbReference>
<dbReference type="Pfam" id="PF00069">
    <property type="entry name" value="Pkinase"/>
    <property type="match status" value="1"/>
</dbReference>
<dbReference type="InterPro" id="IPR000719">
    <property type="entry name" value="Prot_kinase_dom"/>
</dbReference>
<dbReference type="PROSITE" id="PS00108">
    <property type="entry name" value="PROTEIN_KINASE_ST"/>
    <property type="match status" value="1"/>
</dbReference>
<dbReference type="SUPFAM" id="SSF56112">
    <property type="entry name" value="Protein kinase-like (PK-like)"/>
    <property type="match status" value="1"/>
</dbReference>
<evidence type="ECO:0000313" key="6">
    <source>
        <dbReference type="EMBL" id="OWA55196.1"/>
    </source>
</evidence>
<comment type="caution">
    <text evidence="6">The sequence shown here is derived from an EMBL/GenBank/DDBJ whole genome shotgun (WGS) entry which is preliminary data.</text>
</comment>
<dbReference type="InterPro" id="IPR008271">
    <property type="entry name" value="Ser/Thr_kinase_AS"/>
</dbReference>
<dbReference type="Proteomes" id="UP000192578">
    <property type="component" value="Unassembled WGS sequence"/>
</dbReference>
<dbReference type="InterPro" id="IPR017441">
    <property type="entry name" value="Protein_kinase_ATP_BS"/>
</dbReference>
<dbReference type="AlphaFoldDB" id="A0A9X6NR02"/>
<keyword evidence="4" id="KW-0723">Serine/threonine-protein kinase</keyword>
<dbReference type="InterPro" id="IPR011009">
    <property type="entry name" value="Kinase-like_dom_sf"/>
</dbReference>
<comment type="similarity">
    <text evidence="4">Belongs to the protein kinase superfamily.</text>
</comment>
<feature type="binding site" evidence="3">
    <location>
        <position position="60"/>
    </location>
    <ligand>
        <name>ATP</name>
        <dbReference type="ChEBI" id="CHEBI:30616"/>
    </ligand>
</feature>
<dbReference type="GO" id="GO:0006914">
    <property type="term" value="P:autophagy"/>
    <property type="evidence" value="ECO:0007669"/>
    <property type="project" value="UniProtKB-ARBA"/>
</dbReference>
<dbReference type="PANTHER" id="PTHR24348:SF68">
    <property type="entry name" value="SERINE_THREONINE-PROTEIN KINASE ATG1C"/>
    <property type="match status" value="1"/>
</dbReference>
<accession>A0A9X6NR02</accession>
<dbReference type="PROSITE" id="PS50011">
    <property type="entry name" value="PROTEIN_KINASE_DOM"/>
    <property type="match status" value="1"/>
</dbReference>
<evidence type="ECO:0000256" key="1">
    <source>
        <dbReference type="ARBA" id="ARBA00022741"/>
    </source>
</evidence>
<dbReference type="PROSITE" id="PS00107">
    <property type="entry name" value="PROTEIN_KINASE_ATP"/>
    <property type="match status" value="1"/>
</dbReference>
<evidence type="ECO:0000256" key="4">
    <source>
        <dbReference type="RuleBase" id="RU000304"/>
    </source>
</evidence>
<evidence type="ECO:0000256" key="3">
    <source>
        <dbReference type="PROSITE-ProRule" id="PRU10141"/>
    </source>
</evidence>
<evidence type="ECO:0000313" key="7">
    <source>
        <dbReference type="Proteomes" id="UP000192578"/>
    </source>
</evidence>
<keyword evidence="4" id="KW-0808">Transferase</keyword>
<feature type="domain" description="Protein kinase" evidence="5">
    <location>
        <begin position="23"/>
        <end position="266"/>
    </location>
</feature>